<reference evidence="2" key="1">
    <citation type="submission" date="2020-11" db="EMBL/GenBank/DDBJ databases">
        <title>Whole-genome analyses of Nonomuraea sp. K274.</title>
        <authorList>
            <person name="Veyisoglu A."/>
        </authorList>
    </citation>
    <scope>NUCLEOTIDE SEQUENCE</scope>
    <source>
        <strain evidence="2">K274</strain>
    </source>
</reference>
<dbReference type="SUPFAM" id="SSF55961">
    <property type="entry name" value="Bet v1-like"/>
    <property type="match status" value="2"/>
</dbReference>
<gene>
    <name evidence="2" type="ORF">ITP53_11190</name>
</gene>
<dbReference type="RefSeq" id="WP_195895276.1">
    <property type="nucleotide sequence ID" value="NZ_JADOGI010000025.1"/>
</dbReference>
<feature type="compositionally biased region" description="Pro residues" evidence="1">
    <location>
        <begin position="145"/>
        <end position="156"/>
    </location>
</feature>
<dbReference type="AlphaFoldDB" id="A0A931ABI6"/>
<dbReference type="EMBL" id="JADOGI010000025">
    <property type="protein sequence ID" value="MBF8186302.1"/>
    <property type="molecule type" value="Genomic_DNA"/>
</dbReference>
<feature type="region of interest" description="Disordered" evidence="1">
    <location>
        <begin position="136"/>
        <end position="163"/>
    </location>
</feature>
<name>A0A931ABI6_9ACTN</name>
<comment type="caution">
    <text evidence="2">The sequence shown here is derived from an EMBL/GenBank/DDBJ whole genome shotgun (WGS) entry which is preliminary data.</text>
</comment>
<evidence type="ECO:0000313" key="3">
    <source>
        <dbReference type="Proteomes" id="UP000605361"/>
    </source>
</evidence>
<sequence>MIGGQQSVDLDVGVEELWLYMMNYQNWAEFVIGFQKLNVVDEKRAIWTLRGDVGILAREVDVQTDLVKLIPNEVAEFELTGLTERITGTGSFRVERLDAEKTGDAGPATASAPVIASSSWWQKFWFRVINRILSRRSGGKDRTPSPAPAPSTPSPARPAAAGSGERSRLTFILEVSPGGPMAPMLEILMNPMLKPAADDICTRIRNALGGES</sequence>
<dbReference type="CDD" id="cd07812">
    <property type="entry name" value="SRPBCC"/>
    <property type="match status" value="1"/>
</dbReference>
<dbReference type="Proteomes" id="UP000605361">
    <property type="component" value="Unassembled WGS sequence"/>
</dbReference>
<evidence type="ECO:0000256" key="1">
    <source>
        <dbReference type="SAM" id="MobiDB-lite"/>
    </source>
</evidence>
<proteinExistence type="predicted"/>
<dbReference type="Gene3D" id="3.30.530.20">
    <property type="match status" value="1"/>
</dbReference>
<dbReference type="InterPro" id="IPR023393">
    <property type="entry name" value="START-like_dom_sf"/>
</dbReference>
<accession>A0A931ABI6</accession>
<keyword evidence="3" id="KW-1185">Reference proteome</keyword>
<evidence type="ECO:0000313" key="2">
    <source>
        <dbReference type="EMBL" id="MBF8186302.1"/>
    </source>
</evidence>
<organism evidence="2 3">
    <name type="scientific">Nonomuraea cypriaca</name>
    <dbReference type="NCBI Taxonomy" id="1187855"/>
    <lineage>
        <taxon>Bacteria</taxon>
        <taxon>Bacillati</taxon>
        <taxon>Actinomycetota</taxon>
        <taxon>Actinomycetes</taxon>
        <taxon>Streptosporangiales</taxon>
        <taxon>Streptosporangiaceae</taxon>
        <taxon>Nonomuraea</taxon>
    </lineage>
</organism>
<protein>
    <submittedName>
        <fullName evidence="2">SRPBCC family protein</fullName>
    </submittedName>
</protein>